<dbReference type="PANTHER" id="PTHR30023:SF0">
    <property type="entry name" value="PENICILLIN-SENSITIVE CARBOXYPEPTIDASE A"/>
    <property type="match status" value="1"/>
</dbReference>
<dbReference type="PRINTS" id="PR00922">
    <property type="entry name" value="DADACBPTASE3"/>
</dbReference>
<protein>
    <submittedName>
        <fullName evidence="4">D-alanyl-D-alanine carboxypeptidase/D-alanyl-D-alanine-endopeptidase</fullName>
    </submittedName>
</protein>
<dbReference type="PROSITE" id="PS51257">
    <property type="entry name" value="PROKAR_LIPOPROTEIN"/>
    <property type="match status" value="1"/>
</dbReference>
<gene>
    <name evidence="4" type="primary">dacB</name>
    <name evidence="4" type="ORF">DGD08_14880</name>
</gene>
<feature type="signal peptide" evidence="3">
    <location>
        <begin position="1"/>
        <end position="22"/>
    </location>
</feature>
<name>A0A3D4VDQ9_9BACT</name>
<dbReference type="PANTHER" id="PTHR30023">
    <property type="entry name" value="D-ALANYL-D-ALANINE CARBOXYPEPTIDASE"/>
    <property type="match status" value="1"/>
</dbReference>
<keyword evidence="3" id="KW-0732">Signal</keyword>
<evidence type="ECO:0000313" key="4">
    <source>
        <dbReference type="EMBL" id="HCT58487.1"/>
    </source>
</evidence>
<dbReference type="Pfam" id="PF02113">
    <property type="entry name" value="Peptidase_S13"/>
    <property type="match status" value="1"/>
</dbReference>
<feature type="chain" id="PRO_5017643018" evidence="3">
    <location>
        <begin position="23"/>
        <end position="545"/>
    </location>
</feature>
<dbReference type="AlphaFoldDB" id="A0A3D4VDQ9"/>
<comment type="caution">
    <text evidence="4">The sequence shown here is derived from an EMBL/GenBank/DDBJ whole genome shotgun (WGS) entry which is preliminary data.</text>
</comment>
<dbReference type="Gene3D" id="3.40.710.10">
    <property type="entry name" value="DD-peptidase/beta-lactamase superfamily"/>
    <property type="match status" value="2"/>
</dbReference>
<dbReference type="GO" id="GO:0004185">
    <property type="term" value="F:serine-type carboxypeptidase activity"/>
    <property type="evidence" value="ECO:0007669"/>
    <property type="project" value="InterPro"/>
</dbReference>
<dbReference type="GO" id="GO:0006508">
    <property type="term" value="P:proteolysis"/>
    <property type="evidence" value="ECO:0007669"/>
    <property type="project" value="InterPro"/>
</dbReference>
<sequence>MKRALVAGVVIAASLVAACAKSARPPVEAPVGPHRPEPVAPEMIPVMMPMATIAMPGTRDTLQYLVDSVLAAPMWRNARWGILLVDAERNDTILSHDADRLFMPASNQKLLTAAIALQHLGPDFRWRTPVLLDGTQRGSVFHGDLLVQGSGDPSISDALRGGRASSAFDAILDTLQARGIKRITGRVLPWGDALPGATTGFGWAWDDFDAGYSAAIDELTYNEGELYLHIVAGSKIGSPVTVRRAPTERYPAVRIEAITRDTATSAVSAIAPRPMPLSVVYDSIGHQVVVSGTMSQGDSTRVTLAYRHPSDAFLAALGDALRARKISVQGGVIARPAPHGPGRVASRSTKRAVAHAIDTLGVIESVSFADVLRRMLKPSQNQMAELIFRTSGYVASGDGSLDSARAVGTRTLAGWGITGQDVAYRDGSGLSRHDYLTPRAVVRVLDAMHRSPWYAVFRDGLPIAGVDGTIANRMKDTPAQGNARAKTGTLDKARALSGYVTSSDGRLLFFSLLCNNFSVPTREVERVQDLLVRTMAGGTFPALPQ</sequence>
<organism evidence="4 5">
    <name type="scientific">Gemmatimonas aurantiaca</name>
    <dbReference type="NCBI Taxonomy" id="173480"/>
    <lineage>
        <taxon>Bacteria</taxon>
        <taxon>Pseudomonadati</taxon>
        <taxon>Gemmatimonadota</taxon>
        <taxon>Gemmatimonadia</taxon>
        <taxon>Gemmatimonadales</taxon>
        <taxon>Gemmatimonadaceae</taxon>
        <taxon>Gemmatimonas</taxon>
    </lineage>
</organism>
<accession>A0A3D4VDQ9</accession>
<evidence type="ECO:0000256" key="1">
    <source>
        <dbReference type="ARBA" id="ARBA00006096"/>
    </source>
</evidence>
<dbReference type="EMBL" id="DPIY01000010">
    <property type="protein sequence ID" value="HCT58487.1"/>
    <property type="molecule type" value="Genomic_DNA"/>
</dbReference>
<dbReference type="GO" id="GO:0000270">
    <property type="term" value="P:peptidoglycan metabolic process"/>
    <property type="evidence" value="ECO:0007669"/>
    <property type="project" value="TreeGrafter"/>
</dbReference>
<keyword evidence="2" id="KW-0378">Hydrolase</keyword>
<keyword evidence="4" id="KW-0121">Carboxypeptidase</keyword>
<proteinExistence type="inferred from homology"/>
<reference evidence="4 5" key="1">
    <citation type="journal article" date="2018" name="Nat. Biotechnol.">
        <title>A standardized bacterial taxonomy based on genome phylogeny substantially revises the tree of life.</title>
        <authorList>
            <person name="Parks D.H."/>
            <person name="Chuvochina M."/>
            <person name="Waite D.W."/>
            <person name="Rinke C."/>
            <person name="Skarshewski A."/>
            <person name="Chaumeil P.A."/>
            <person name="Hugenholtz P."/>
        </authorList>
    </citation>
    <scope>NUCLEOTIDE SEQUENCE [LARGE SCALE GENOMIC DNA]</scope>
    <source>
        <strain evidence="4">UBA8844</strain>
    </source>
</reference>
<comment type="similarity">
    <text evidence="1">Belongs to the peptidase S13 family.</text>
</comment>
<dbReference type="InterPro" id="IPR012338">
    <property type="entry name" value="Beta-lactam/transpept-like"/>
</dbReference>
<dbReference type="SUPFAM" id="SSF56601">
    <property type="entry name" value="beta-lactamase/transpeptidase-like"/>
    <property type="match status" value="1"/>
</dbReference>
<keyword evidence="4" id="KW-0645">Protease</keyword>
<dbReference type="NCBIfam" id="TIGR00666">
    <property type="entry name" value="PBP4"/>
    <property type="match status" value="1"/>
</dbReference>
<dbReference type="InterPro" id="IPR000667">
    <property type="entry name" value="Peptidase_S13"/>
</dbReference>
<evidence type="ECO:0000256" key="2">
    <source>
        <dbReference type="ARBA" id="ARBA00022801"/>
    </source>
</evidence>
<evidence type="ECO:0000256" key="3">
    <source>
        <dbReference type="SAM" id="SignalP"/>
    </source>
</evidence>
<dbReference type="Proteomes" id="UP000264071">
    <property type="component" value="Unassembled WGS sequence"/>
</dbReference>
<evidence type="ECO:0000313" key="5">
    <source>
        <dbReference type="Proteomes" id="UP000264071"/>
    </source>
</evidence>
<dbReference type="OMA" id="REFIVIK"/>